<reference evidence="1" key="1">
    <citation type="submission" date="2009-10" db="EMBL/GenBank/DDBJ databases">
        <title>Diversity of trophic interactions inside an arsenic-rich microbial ecosystem.</title>
        <authorList>
            <person name="Bertin P.N."/>
            <person name="Heinrich-Salmeron A."/>
            <person name="Pelletier E."/>
            <person name="Goulhen-Chollet F."/>
            <person name="Arsene-Ploetze F."/>
            <person name="Gallien S."/>
            <person name="Calteau A."/>
            <person name="Vallenet D."/>
            <person name="Casiot C."/>
            <person name="Chane-Woon-Ming B."/>
            <person name="Giloteaux L."/>
            <person name="Barakat M."/>
            <person name="Bonnefoy V."/>
            <person name="Bruneel O."/>
            <person name="Chandler M."/>
            <person name="Cleiss J."/>
            <person name="Duran R."/>
            <person name="Elbaz-Poulichet F."/>
            <person name="Fonknechten N."/>
            <person name="Lauga B."/>
            <person name="Mornico D."/>
            <person name="Ortet P."/>
            <person name="Schaeffer C."/>
            <person name="Siguier P."/>
            <person name="Alexander Thil Smith A."/>
            <person name="Van Dorsselaer A."/>
            <person name="Weissenbach J."/>
            <person name="Medigue C."/>
            <person name="Le Paslier D."/>
        </authorList>
    </citation>
    <scope>NUCLEOTIDE SEQUENCE</scope>
</reference>
<proteinExistence type="predicted"/>
<name>E6PM18_9ZZZZ</name>
<dbReference type="AlphaFoldDB" id="E6PM18"/>
<organism evidence="1">
    <name type="scientific">mine drainage metagenome</name>
    <dbReference type="NCBI Taxonomy" id="410659"/>
    <lineage>
        <taxon>unclassified sequences</taxon>
        <taxon>metagenomes</taxon>
        <taxon>ecological metagenomes</taxon>
    </lineage>
</organism>
<comment type="caution">
    <text evidence="1">The sequence shown here is derived from an EMBL/GenBank/DDBJ whole genome shotgun (WGS) entry which is preliminary data.</text>
</comment>
<dbReference type="Pfam" id="PF12086">
    <property type="entry name" value="DUF3563"/>
    <property type="match status" value="1"/>
</dbReference>
<accession>E6PM18</accession>
<gene>
    <name evidence="1" type="ORF">CARN2_0958</name>
</gene>
<evidence type="ECO:0000313" key="1">
    <source>
        <dbReference type="EMBL" id="CBH95970.1"/>
    </source>
</evidence>
<protein>
    <submittedName>
        <fullName evidence="1">Uncharacterized protein</fullName>
    </submittedName>
</protein>
<dbReference type="InterPro" id="IPR021946">
    <property type="entry name" value="DUF3563"/>
</dbReference>
<sequence>MSTFKQFLQKIFSGLESQEQLDEDYLAQSVDVCDLERRIHQLEYRGTARESFPLHASIPGLHHRRALW</sequence>
<dbReference type="EMBL" id="CABM01000016">
    <property type="protein sequence ID" value="CBH95970.1"/>
    <property type="molecule type" value="Genomic_DNA"/>
</dbReference>